<dbReference type="PROSITE" id="PS51007">
    <property type="entry name" value="CYTC"/>
    <property type="match status" value="1"/>
</dbReference>
<dbReference type="GO" id="GO:0009055">
    <property type="term" value="F:electron transfer activity"/>
    <property type="evidence" value="ECO:0007669"/>
    <property type="project" value="InterPro"/>
</dbReference>
<dbReference type="Proteomes" id="UP000249248">
    <property type="component" value="Unassembled WGS sequence"/>
</dbReference>
<dbReference type="PROSITE" id="PS51123">
    <property type="entry name" value="OMPA_2"/>
    <property type="match status" value="1"/>
</dbReference>
<dbReference type="InterPro" id="IPR009056">
    <property type="entry name" value="Cyt_c-like_dom"/>
</dbReference>
<dbReference type="Pfam" id="PF00691">
    <property type="entry name" value="OmpA"/>
    <property type="match status" value="1"/>
</dbReference>
<keyword evidence="4 7" id="KW-0408">Iron</keyword>
<evidence type="ECO:0000256" key="2">
    <source>
        <dbReference type="ARBA" id="ARBA00022617"/>
    </source>
</evidence>
<sequence length="392" mass="42234">MLKSKKKNIKLLNKLIMNRKFKTINIFTLSILALGGTMSSCVGDSNSPGLEYMPDMYRSPAVEAYVDYGQILGKYNLDIVAAYKPGLAPAGTIPTTSNAMNDLPYEHGAPIGFDKSHGLYGMPVDSTGYADAAGDLNPIAYTEKTKKEAKVIYQNFCIHCHGEKGDGQGTVVTNGGFPPPPAYGGALKDLSAGQIFYSVTYGKGLMGSHASQLTKEERWKVVHHVEELQGKVKEVEVELLFDANTDTDGDHVMDNMDECPTVAGSIDNHGCPAVSEAVAAVLEGAIRGLVFTTGSATINPSSFKSLNGIRDLMQQDSTATLILNGHTDNVGNAASNQTLSLLRAKSVRDYLVTNGIDSKRINPIGYGQTKPKVSNDTEEGKLANRRVEFRLY</sequence>
<evidence type="ECO:0000313" key="11">
    <source>
        <dbReference type="EMBL" id="PZE18907.1"/>
    </source>
</evidence>
<evidence type="ECO:0000256" key="4">
    <source>
        <dbReference type="ARBA" id="ARBA00023004"/>
    </source>
</evidence>
<dbReference type="InterPro" id="IPR050330">
    <property type="entry name" value="Bact_OuterMem_StrucFunc"/>
</dbReference>
<dbReference type="Gene3D" id="3.30.1330.60">
    <property type="entry name" value="OmpA-like domain"/>
    <property type="match status" value="1"/>
</dbReference>
<evidence type="ECO:0000256" key="3">
    <source>
        <dbReference type="ARBA" id="ARBA00022723"/>
    </source>
</evidence>
<proteinExistence type="predicted"/>
<keyword evidence="2 7" id="KW-0349">Heme</keyword>
<reference evidence="11 12" key="1">
    <citation type="submission" date="2018-06" db="EMBL/GenBank/DDBJ databases">
        <title>The draft genome sequence of Crocinitomix sp. SM1701.</title>
        <authorList>
            <person name="Zhang X."/>
        </authorList>
    </citation>
    <scope>NUCLEOTIDE SEQUENCE [LARGE SCALE GENOMIC DNA]</scope>
    <source>
        <strain evidence="11 12">SM1701</strain>
    </source>
</reference>
<dbReference type="InterPro" id="IPR006665">
    <property type="entry name" value="OmpA-like"/>
</dbReference>
<dbReference type="SUPFAM" id="SSF103088">
    <property type="entry name" value="OmpA-like"/>
    <property type="match status" value="1"/>
</dbReference>
<evidence type="ECO:0000256" key="6">
    <source>
        <dbReference type="ARBA" id="ARBA00023237"/>
    </source>
</evidence>
<dbReference type="GO" id="GO:0009279">
    <property type="term" value="C:cell outer membrane"/>
    <property type="evidence" value="ECO:0007669"/>
    <property type="project" value="UniProtKB-SubCell"/>
</dbReference>
<dbReference type="PANTHER" id="PTHR30329:SF21">
    <property type="entry name" value="LIPOPROTEIN YIAD-RELATED"/>
    <property type="match status" value="1"/>
</dbReference>
<feature type="domain" description="Cytochrome c" evidence="9">
    <location>
        <begin position="144"/>
        <end position="229"/>
    </location>
</feature>
<dbReference type="GO" id="GO:0046872">
    <property type="term" value="F:metal ion binding"/>
    <property type="evidence" value="ECO:0007669"/>
    <property type="project" value="UniProtKB-KW"/>
</dbReference>
<dbReference type="PRINTS" id="PR01021">
    <property type="entry name" value="OMPADOMAIN"/>
</dbReference>
<feature type="domain" description="OmpA-like" evidence="10">
    <location>
        <begin position="278"/>
        <end position="392"/>
    </location>
</feature>
<dbReference type="CDD" id="cd07185">
    <property type="entry name" value="OmpA_C-like"/>
    <property type="match status" value="1"/>
</dbReference>
<evidence type="ECO:0000256" key="8">
    <source>
        <dbReference type="PROSITE-ProRule" id="PRU00473"/>
    </source>
</evidence>
<keyword evidence="5 8" id="KW-0472">Membrane</keyword>
<evidence type="ECO:0000256" key="5">
    <source>
        <dbReference type="ARBA" id="ARBA00023136"/>
    </source>
</evidence>
<dbReference type="Gene3D" id="1.10.760.10">
    <property type="entry name" value="Cytochrome c-like domain"/>
    <property type="match status" value="1"/>
</dbReference>
<dbReference type="InterPro" id="IPR036737">
    <property type="entry name" value="OmpA-like_sf"/>
</dbReference>
<name>A0A2W1N3K0_9FLAO</name>
<dbReference type="AlphaFoldDB" id="A0A2W1N3K0"/>
<comment type="caution">
    <text evidence="11">The sequence shown here is derived from an EMBL/GenBank/DDBJ whole genome shotgun (WGS) entry which is preliminary data.</text>
</comment>
<dbReference type="Pfam" id="PF13442">
    <property type="entry name" value="Cytochrome_CBB3"/>
    <property type="match status" value="1"/>
</dbReference>
<dbReference type="GO" id="GO:0020037">
    <property type="term" value="F:heme binding"/>
    <property type="evidence" value="ECO:0007669"/>
    <property type="project" value="InterPro"/>
</dbReference>
<dbReference type="PANTHER" id="PTHR30329">
    <property type="entry name" value="STATOR ELEMENT OF FLAGELLAR MOTOR COMPLEX"/>
    <property type="match status" value="1"/>
</dbReference>
<dbReference type="SUPFAM" id="SSF46626">
    <property type="entry name" value="Cytochrome c"/>
    <property type="match status" value="1"/>
</dbReference>
<dbReference type="EMBL" id="QKSB01000001">
    <property type="protein sequence ID" value="PZE18907.1"/>
    <property type="molecule type" value="Genomic_DNA"/>
</dbReference>
<dbReference type="InterPro" id="IPR006664">
    <property type="entry name" value="OMP_bac"/>
</dbReference>
<gene>
    <name evidence="11" type="ORF">DNU06_03510</name>
</gene>
<comment type="subcellular location">
    <subcellularLocation>
        <location evidence="1">Cell outer membrane</location>
    </subcellularLocation>
</comment>
<accession>A0A2W1N3K0</accession>
<evidence type="ECO:0000259" key="9">
    <source>
        <dbReference type="PROSITE" id="PS51007"/>
    </source>
</evidence>
<dbReference type="InterPro" id="IPR036909">
    <property type="entry name" value="Cyt_c-like_dom_sf"/>
</dbReference>
<evidence type="ECO:0000256" key="7">
    <source>
        <dbReference type="PROSITE-ProRule" id="PRU00433"/>
    </source>
</evidence>
<organism evidence="11 12">
    <name type="scientific">Putridiphycobacter roseus</name>
    <dbReference type="NCBI Taxonomy" id="2219161"/>
    <lineage>
        <taxon>Bacteria</taxon>
        <taxon>Pseudomonadati</taxon>
        <taxon>Bacteroidota</taxon>
        <taxon>Flavobacteriia</taxon>
        <taxon>Flavobacteriales</taxon>
        <taxon>Crocinitomicaceae</taxon>
        <taxon>Putridiphycobacter</taxon>
    </lineage>
</organism>
<evidence type="ECO:0008006" key="13">
    <source>
        <dbReference type="Google" id="ProtNLM"/>
    </source>
</evidence>
<keyword evidence="12" id="KW-1185">Reference proteome</keyword>
<evidence type="ECO:0000313" key="12">
    <source>
        <dbReference type="Proteomes" id="UP000249248"/>
    </source>
</evidence>
<protein>
    <recommendedName>
        <fullName evidence="13">OmpA-like domain-containing protein</fullName>
    </recommendedName>
</protein>
<keyword evidence="3 7" id="KW-0479">Metal-binding</keyword>
<evidence type="ECO:0000259" key="10">
    <source>
        <dbReference type="PROSITE" id="PS51123"/>
    </source>
</evidence>
<keyword evidence="6" id="KW-0998">Cell outer membrane</keyword>
<evidence type="ECO:0000256" key="1">
    <source>
        <dbReference type="ARBA" id="ARBA00004442"/>
    </source>
</evidence>